<proteinExistence type="predicted"/>
<feature type="domain" description="AB hydrolase-1" evidence="1">
    <location>
        <begin position="58"/>
        <end position="298"/>
    </location>
</feature>
<evidence type="ECO:0000259" key="1">
    <source>
        <dbReference type="Pfam" id="PF00561"/>
    </source>
</evidence>
<reference evidence="2 3" key="1">
    <citation type="submission" date="2024-04" db="EMBL/GenBank/DDBJ databases">
        <title>Novel genus in family Flammeovirgaceae.</title>
        <authorList>
            <person name="Nguyen T.H."/>
            <person name="Vuong T.Q."/>
            <person name="Le H."/>
            <person name="Kim S.-G."/>
        </authorList>
    </citation>
    <scope>NUCLEOTIDE SEQUENCE [LARGE SCALE GENOMIC DNA]</scope>
    <source>
        <strain evidence="2 3">JCM 23209</strain>
    </source>
</reference>
<dbReference type="PANTHER" id="PTHR43433">
    <property type="entry name" value="HYDROLASE, ALPHA/BETA FOLD FAMILY PROTEIN"/>
    <property type="match status" value="1"/>
</dbReference>
<dbReference type="Proteomes" id="UP001403385">
    <property type="component" value="Unassembled WGS sequence"/>
</dbReference>
<dbReference type="SUPFAM" id="SSF53474">
    <property type="entry name" value="alpha/beta-Hydrolases"/>
    <property type="match status" value="1"/>
</dbReference>
<dbReference type="RefSeq" id="WP_346820852.1">
    <property type="nucleotide sequence ID" value="NZ_JBDKWZ010000004.1"/>
</dbReference>
<sequence length="322" mass="36006">MKRVIALFFTFCKVLFASILISFFGHRVFAQSNTGKEQILQANGVKLCIETFGDPSHPAILLNMGAMASMLWWPADFCQQLAERGYFVIRYDSRDVGRSQSYTPGESYYTIMDLVADTYAILDACKVEKAHYVGMSMGGYLSEIAALQTPERVLSLTLISTTSYGASDPGLTYMNETLNQYFAKSAEVDWSDKEAVVHFRMEGARLMNGKGRTFPKKEARILAEMEFDRASNIQSMLNHALLTGGEEYYDRAKDITQPVLIIHGSDDPVLPFAHAMYLHKEIEHSKLLYLKGAGHEIHQADWAAMIDGISGHIGETVAKTKE</sequence>
<evidence type="ECO:0000313" key="3">
    <source>
        <dbReference type="Proteomes" id="UP001403385"/>
    </source>
</evidence>
<gene>
    <name evidence="2" type="ORF">AAG747_09120</name>
</gene>
<dbReference type="PANTHER" id="PTHR43433:SF5">
    <property type="entry name" value="AB HYDROLASE-1 DOMAIN-CONTAINING PROTEIN"/>
    <property type="match status" value="1"/>
</dbReference>
<dbReference type="InterPro" id="IPR029058">
    <property type="entry name" value="AB_hydrolase_fold"/>
</dbReference>
<keyword evidence="3" id="KW-1185">Reference proteome</keyword>
<dbReference type="GO" id="GO:0004806">
    <property type="term" value="F:triacylglycerol lipase activity"/>
    <property type="evidence" value="ECO:0007669"/>
    <property type="project" value="TreeGrafter"/>
</dbReference>
<dbReference type="GO" id="GO:0046503">
    <property type="term" value="P:glycerolipid catabolic process"/>
    <property type="evidence" value="ECO:0007669"/>
    <property type="project" value="TreeGrafter"/>
</dbReference>
<keyword evidence="2" id="KW-0378">Hydrolase</keyword>
<dbReference type="AlphaFoldDB" id="A0AAW9S6J1"/>
<name>A0AAW9S6J1_9BACT</name>
<dbReference type="Pfam" id="PF00561">
    <property type="entry name" value="Abhydrolase_1"/>
    <property type="match status" value="1"/>
</dbReference>
<dbReference type="InterPro" id="IPR000073">
    <property type="entry name" value="AB_hydrolase_1"/>
</dbReference>
<accession>A0AAW9S6J1</accession>
<evidence type="ECO:0000313" key="2">
    <source>
        <dbReference type="EMBL" id="MEN7548070.1"/>
    </source>
</evidence>
<dbReference type="InterPro" id="IPR050471">
    <property type="entry name" value="AB_hydrolase"/>
</dbReference>
<comment type="caution">
    <text evidence="2">The sequence shown here is derived from an EMBL/GenBank/DDBJ whole genome shotgun (WGS) entry which is preliminary data.</text>
</comment>
<protein>
    <submittedName>
        <fullName evidence="2">Alpha/beta hydrolase</fullName>
    </submittedName>
</protein>
<dbReference type="Gene3D" id="3.40.50.1820">
    <property type="entry name" value="alpha/beta hydrolase"/>
    <property type="match status" value="1"/>
</dbReference>
<dbReference type="EMBL" id="JBDKWZ010000004">
    <property type="protein sequence ID" value="MEN7548070.1"/>
    <property type="molecule type" value="Genomic_DNA"/>
</dbReference>
<organism evidence="2 3">
    <name type="scientific">Rapidithrix thailandica</name>
    <dbReference type="NCBI Taxonomy" id="413964"/>
    <lineage>
        <taxon>Bacteria</taxon>
        <taxon>Pseudomonadati</taxon>
        <taxon>Bacteroidota</taxon>
        <taxon>Cytophagia</taxon>
        <taxon>Cytophagales</taxon>
        <taxon>Flammeovirgaceae</taxon>
        <taxon>Rapidithrix</taxon>
    </lineage>
</organism>
<dbReference type="PRINTS" id="PR00111">
    <property type="entry name" value="ABHYDROLASE"/>
</dbReference>